<dbReference type="Proteomes" id="UP001153709">
    <property type="component" value="Chromosome 6"/>
</dbReference>
<protein>
    <recommendedName>
        <fullName evidence="2">Reverse transcriptase domain-containing protein</fullName>
    </recommendedName>
</protein>
<reference evidence="3" key="1">
    <citation type="submission" date="2022-01" db="EMBL/GenBank/DDBJ databases">
        <authorList>
            <person name="King R."/>
        </authorList>
    </citation>
    <scope>NUCLEOTIDE SEQUENCE</scope>
</reference>
<feature type="compositionally biased region" description="Basic residues" evidence="1">
    <location>
        <begin position="665"/>
        <end position="675"/>
    </location>
</feature>
<dbReference type="GO" id="GO:0071897">
    <property type="term" value="P:DNA biosynthetic process"/>
    <property type="evidence" value="ECO:0007669"/>
    <property type="project" value="UniProtKB-ARBA"/>
</dbReference>
<organism evidence="3 4">
    <name type="scientific">Diabrotica balteata</name>
    <name type="common">Banded cucumber beetle</name>
    <dbReference type="NCBI Taxonomy" id="107213"/>
    <lineage>
        <taxon>Eukaryota</taxon>
        <taxon>Metazoa</taxon>
        <taxon>Ecdysozoa</taxon>
        <taxon>Arthropoda</taxon>
        <taxon>Hexapoda</taxon>
        <taxon>Insecta</taxon>
        <taxon>Pterygota</taxon>
        <taxon>Neoptera</taxon>
        <taxon>Endopterygota</taxon>
        <taxon>Coleoptera</taxon>
        <taxon>Polyphaga</taxon>
        <taxon>Cucujiformia</taxon>
        <taxon>Chrysomeloidea</taxon>
        <taxon>Chrysomelidae</taxon>
        <taxon>Galerucinae</taxon>
        <taxon>Diabroticina</taxon>
        <taxon>Diabroticites</taxon>
        <taxon>Diabrotica</taxon>
    </lineage>
</organism>
<keyword evidence="4" id="KW-1185">Reference proteome</keyword>
<feature type="domain" description="Reverse transcriptase" evidence="2">
    <location>
        <begin position="291"/>
        <end position="530"/>
    </location>
</feature>
<dbReference type="Pfam" id="PF00078">
    <property type="entry name" value="RVT_1"/>
    <property type="match status" value="1"/>
</dbReference>
<dbReference type="SUPFAM" id="SSF56672">
    <property type="entry name" value="DNA/RNA polymerases"/>
    <property type="match status" value="1"/>
</dbReference>
<dbReference type="InterPro" id="IPR043502">
    <property type="entry name" value="DNA/RNA_pol_sf"/>
</dbReference>
<dbReference type="PROSITE" id="PS50878">
    <property type="entry name" value="RT_POL"/>
    <property type="match status" value="1"/>
</dbReference>
<dbReference type="Gene3D" id="3.30.70.270">
    <property type="match status" value="1"/>
</dbReference>
<evidence type="ECO:0000313" key="3">
    <source>
        <dbReference type="EMBL" id="CAG9835898.1"/>
    </source>
</evidence>
<dbReference type="OrthoDB" id="6776014at2759"/>
<evidence type="ECO:0000256" key="1">
    <source>
        <dbReference type="SAM" id="MobiDB-lite"/>
    </source>
</evidence>
<proteinExistence type="predicted"/>
<feature type="region of interest" description="Disordered" evidence="1">
    <location>
        <begin position="659"/>
        <end position="682"/>
    </location>
</feature>
<dbReference type="CDD" id="cd01650">
    <property type="entry name" value="RT_nLTR_like"/>
    <property type="match status" value="1"/>
</dbReference>
<accession>A0A9N9XCA7</accession>
<name>A0A9N9XCA7_DIABA</name>
<sequence>MFLVLVKLINLNPLSFDSSCKLSPPIVGWKNCSLLIQVHAWITEDTDQTKEIRCCIEIARSTFNRTRKLLCNRNINIFLQIRMLRCYIFSTLLYGVEGWTLKKSNIKNLEAFKMWCYLRISKISWMDRKTNEQVLEQLGKQCEVAAEAAQKVVRLFVHNNEPLWDLLDKIILALSSVIASTPKLQRIWKKKLFKKLQKATDKSCREKKSLENPTWIENNLIDVNSQYRGDFSVDENSYFTNEEVEITVQEVKQTLEKLKNRKAAGKDGIPNELLKYGGEALTEQLTALINKIIKHNKIPEEWKKSELIQYKKGDKKQPENYRADEQQGFRTGRSCTDAVFIIKQITEKALEYNRPAFICLIDLKKAFDKVKLKDVIHLLYDREIPLNVIKTIENIYQNNNMEVRIDDQLTDPIDMGNELRQRDSLSPTLFNLIMDEILNTINKERGYKMENKEIRILCYADDAALIASNEDDLQRLTHRFNTRAKDFNMVISTQKTKTIVISKESIRCKLEIDGVSIEQVMETNYLGITLSSYGDVEKEVKNQVQKANKIAGCLNNTIWRNPHINTDVKSRIYKATIRPIMTYTSETRPDTSKTQQLLETAEMRLLRRITGNTLRDRMRSEEIRRKCNIPEINKWTLNRKKEWNEHINRMEETRLVRIARDNSPKGRRSIGRPRKRWSDNLQ</sequence>
<dbReference type="PANTHER" id="PTHR47027:SF20">
    <property type="entry name" value="REVERSE TRANSCRIPTASE-LIKE PROTEIN WITH RNA-DIRECTED DNA POLYMERASE DOMAIN"/>
    <property type="match status" value="1"/>
</dbReference>
<dbReference type="PANTHER" id="PTHR47027">
    <property type="entry name" value="REVERSE TRANSCRIPTASE DOMAIN-CONTAINING PROTEIN"/>
    <property type="match status" value="1"/>
</dbReference>
<dbReference type="AlphaFoldDB" id="A0A9N9XCA7"/>
<dbReference type="EMBL" id="OU898281">
    <property type="protein sequence ID" value="CAG9835898.1"/>
    <property type="molecule type" value="Genomic_DNA"/>
</dbReference>
<evidence type="ECO:0000313" key="4">
    <source>
        <dbReference type="Proteomes" id="UP001153709"/>
    </source>
</evidence>
<dbReference type="InterPro" id="IPR000477">
    <property type="entry name" value="RT_dom"/>
</dbReference>
<gene>
    <name evidence="3" type="ORF">DIABBA_LOCUS9048</name>
</gene>
<evidence type="ECO:0000259" key="2">
    <source>
        <dbReference type="PROSITE" id="PS50878"/>
    </source>
</evidence>
<dbReference type="InterPro" id="IPR043128">
    <property type="entry name" value="Rev_trsase/Diguanyl_cyclase"/>
</dbReference>